<dbReference type="EMBL" id="BARU01008096">
    <property type="protein sequence ID" value="GAH36733.1"/>
    <property type="molecule type" value="Genomic_DNA"/>
</dbReference>
<organism evidence="1">
    <name type="scientific">marine sediment metagenome</name>
    <dbReference type="NCBI Taxonomy" id="412755"/>
    <lineage>
        <taxon>unclassified sequences</taxon>
        <taxon>metagenomes</taxon>
        <taxon>ecological metagenomes</taxon>
    </lineage>
</organism>
<sequence>EELQRIFGDKYGGSTQRGDELVEYHLKPGEAATEDELDQVGLLTMPRSTHISTVDAIDPTKARPVRIKRVWEGKDYFYNCLVTESVKDQYLAGDVKVGDYVIVGGARNNCDSHSGTSISRGCFTSY</sequence>
<comment type="caution">
    <text evidence="1">The sequence shown here is derived from an EMBL/GenBank/DDBJ whole genome shotgun (WGS) entry which is preliminary data.</text>
</comment>
<accession>X1GUP2</accession>
<evidence type="ECO:0000313" key="1">
    <source>
        <dbReference type="EMBL" id="GAH36733.1"/>
    </source>
</evidence>
<protein>
    <submittedName>
        <fullName evidence="1">Uncharacterized protein</fullName>
    </submittedName>
</protein>
<reference evidence="1" key="1">
    <citation type="journal article" date="2014" name="Front. Microbiol.">
        <title>High frequency of phylogenetically diverse reductive dehalogenase-homologous genes in deep subseafloor sedimentary metagenomes.</title>
        <authorList>
            <person name="Kawai M."/>
            <person name="Futagami T."/>
            <person name="Toyoda A."/>
            <person name="Takaki Y."/>
            <person name="Nishi S."/>
            <person name="Hori S."/>
            <person name="Arai W."/>
            <person name="Tsubouchi T."/>
            <person name="Morono Y."/>
            <person name="Uchiyama I."/>
            <person name="Ito T."/>
            <person name="Fujiyama A."/>
            <person name="Inagaki F."/>
            <person name="Takami H."/>
        </authorList>
    </citation>
    <scope>NUCLEOTIDE SEQUENCE</scope>
    <source>
        <strain evidence="1">Expedition CK06-06</strain>
    </source>
</reference>
<gene>
    <name evidence="1" type="ORF">S03H2_15905</name>
</gene>
<feature type="non-terminal residue" evidence="1">
    <location>
        <position position="1"/>
    </location>
</feature>
<dbReference type="AlphaFoldDB" id="X1GUP2"/>
<name>X1GUP2_9ZZZZ</name>
<proteinExistence type="predicted"/>